<gene>
    <name evidence="4" type="primary">yfnB</name>
    <name evidence="4" type="ORF">NCTC11166_01486</name>
</gene>
<evidence type="ECO:0000256" key="3">
    <source>
        <dbReference type="ARBA" id="ARBA00022842"/>
    </source>
</evidence>
<evidence type="ECO:0000256" key="2">
    <source>
        <dbReference type="ARBA" id="ARBA00022801"/>
    </source>
</evidence>
<protein>
    <submittedName>
        <fullName evidence="4">HAD-hydrolase yfnB</fullName>
        <ecNumber evidence="4">3.-.-.-</ecNumber>
    </submittedName>
</protein>
<accession>A0A2X1CYA2</accession>
<proteinExistence type="predicted"/>
<dbReference type="NCBIfam" id="TIGR01509">
    <property type="entry name" value="HAD-SF-IA-v3"/>
    <property type="match status" value="1"/>
</dbReference>
<dbReference type="EMBL" id="UAQP01000005">
    <property type="protein sequence ID" value="SPU53415.1"/>
    <property type="molecule type" value="Genomic_DNA"/>
</dbReference>
<dbReference type="Proteomes" id="UP000251186">
    <property type="component" value="Unassembled WGS sequence"/>
</dbReference>
<dbReference type="InterPro" id="IPR006439">
    <property type="entry name" value="HAD-SF_hydro_IA"/>
</dbReference>
<dbReference type="GO" id="GO:0016787">
    <property type="term" value="F:hydrolase activity"/>
    <property type="evidence" value="ECO:0007669"/>
    <property type="project" value="UniProtKB-KW"/>
</dbReference>
<comment type="cofactor">
    <cofactor evidence="1">
        <name>Mg(2+)</name>
        <dbReference type="ChEBI" id="CHEBI:18420"/>
    </cofactor>
</comment>
<dbReference type="PANTHER" id="PTHR46470:SF4">
    <property type="entry name" value="5-AMINO-6-(5-PHOSPHO-D-RIBITYLAMINO)URACIL PHOSPHATASE YIGB"/>
    <property type="match status" value="1"/>
</dbReference>
<evidence type="ECO:0000313" key="5">
    <source>
        <dbReference type="Proteomes" id="UP000251186"/>
    </source>
</evidence>
<dbReference type="InterPro" id="IPR023214">
    <property type="entry name" value="HAD_sf"/>
</dbReference>
<keyword evidence="3" id="KW-0460">Magnesium</keyword>
<dbReference type="InterPro" id="IPR036412">
    <property type="entry name" value="HAD-like_sf"/>
</dbReference>
<dbReference type="NCBIfam" id="TIGR01549">
    <property type="entry name" value="HAD-SF-IA-v1"/>
    <property type="match status" value="1"/>
</dbReference>
<dbReference type="GO" id="GO:0009231">
    <property type="term" value="P:riboflavin biosynthetic process"/>
    <property type="evidence" value="ECO:0007669"/>
    <property type="project" value="TreeGrafter"/>
</dbReference>
<dbReference type="PANTHER" id="PTHR46470">
    <property type="entry name" value="N-ACYLNEURAMINATE-9-PHOSPHATASE"/>
    <property type="match status" value="1"/>
</dbReference>
<dbReference type="SFLD" id="SFLDS00003">
    <property type="entry name" value="Haloacid_Dehalogenase"/>
    <property type="match status" value="1"/>
</dbReference>
<reference evidence="4 5" key="1">
    <citation type="submission" date="2018-06" db="EMBL/GenBank/DDBJ databases">
        <authorList>
            <consortium name="Pathogen Informatics"/>
            <person name="Doyle S."/>
        </authorList>
    </citation>
    <scope>NUCLEOTIDE SEQUENCE [LARGE SCALE GENOMIC DNA]</scope>
    <source>
        <strain evidence="4 5">NCTC11166</strain>
    </source>
</reference>
<dbReference type="Gene3D" id="1.20.120.1600">
    <property type="match status" value="1"/>
</dbReference>
<name>A0A2X1CYA2_BREVE</name>
<dbReference type="AlphaFoldDB" id="A0A2X1CYA2"/>
<evidence type="ECO:0000313" key="4">
    <source>
        <dbReference type="EMBL" id="SPU53415.1"/>
    </source>
</evidence>
<dbReference type="InterPro" id="IPR051400">
    <property type="entry name" value="HAD-like_hydrolase"/>
</dbReference>
<organism evidence="4 5">
    <name type="scientific">Brevundimonas vesicularis</name>
    <name type="common">Pseudomonas vesicularis</name>
    <dbReference type="NCBI Taxonomy" id="41276"/>
    <lineage>
        <taxon>Bacteria</taxon>
        <taxon>Pseudomonadati</taxon>
        <taxon>Pseudomonadota</taxon>
        <taxon>Alphaproteobacteria</taxon>
        <taxon>Caulobacterales</taxon>
        <taxon>Caulobacteraceae</taxon>
        <taxon>Brevundimonas</taxon>
    </lineage>
</organism>
<dbReference type="SFLD" id="SFLDG01129">
    <property type="entry name" value="C1.5:_HAD__Beta-PGM__Phosphata"/>
    <property type="match status" value="1"/>
</dbReference>
<dbReference type="PRINTS" id="PR00413">
    <property type="entry name" value="HADHALOGNASE"/>
</dbReference>
<sequence>MRPRPLSAVVIDLDDTLLSAYRRPDLAWRSVCLMMQAELGGLAPDIAAQALTRAGQAFWRDPRCHELGRADPRHARRLIATAAFETLLREGHPAPACETVSSLADAFSRRRDEEMRLEAGAEALLLDLRDAGYRLALLTNGAGPLQRAKIERFGLEPYFDHIQIEGEVGVGKPFPDAFRRAFAALAVEAPEVCVIGDSLEWDIRPAKALGCRTVLYDPERALEAELRRSDADVVVRTLTGLARCLPALHTQRE</sequence>
<dbReference type="Pfam" id="PF00702">
    <property type="entry name" value="Hydrolase"/>
    <property type="match status" value="1"/>
</dbReference>
<keyword evidence="2 4" id="KW-0378">Hydrolase</keyword>
<dbReference type="EC" id="3.-.-.-" evidence="4"/>
<evidence type="ECO:0000256" key="1">
    <source>
        <dbReference type="ARBA" id="ARBA00001946"/>
    </source>
</evidence>
<dbReference type="Gene3D" id="3.40.50.1000">
    <property type="entry name" value="HAD superfamily/HAD-like"/>
    <property type="match status" value="1"/>
</dbReference>
<dbReference type="SUPFAM" id="SSF56784">
    <property type="entry name" value="HAD-like"/>
    <property type="match status" value="1"/>
</dbReference>